<dbReference type="AlphaFoldDB" id="A0AAW0M1J1"/>
<gene>
    <name evidence="3" type="primary">APO3_5</name>
    <name evidence="2" type="synonym">APO3_4</name>
    <name evidence="2" type="ORF">CFP56_020935</name>
    <name evidence="3" type="ORF">CFP56_020936</name>
</gene>
<dbReference type="InterPro" id="IPR023342">
    <property type="entry name" value="APO_dom"/>
</dbReference>
<organism evidence="3">
    <name type="scientific">Quercus suber</name>
    <name type="common">Cork oak</name>
    <dbReference type="NCBI Taxonomy" id="58331"/>
    <lineage>
        <taxon>Eukaryota</taxon>
        <taxon>Viridiplantae</taxon>
        <taxon>Streptophyta</taxon>
        <taxon>Embryophyta</taxon>
        <taxon>Tracheophyta</taxon>
        <taxon>Spermatophyta</taxon>
        <taxon>Magnoliopsida</taxon>
        <taxon>eudicotyledons</taxon>
        <taxon>Gunneridae</taxon>
        <taxon>Pentapetalae</taxon>
        <taxon>rosids</taxon>
        <taxon>fabids</taxon>
        <taxon>Fagales</taxon>
        <taxon>Fagaceae</taxon>
        <taxon>Quercus</taxon>
    </lineage>
</organism>
<evidence type="ECO:0000259" key="1">
    <source>
        <dbReference type="Pfam" id="PF05634"/>
    </source>
</evidence>
<dbReference type="EMBL" id="PKMF04000032">
    <property type="protein sequence ID" value="KAK7856934.1"/>
    <property type="molecule type" value="Genomic_DNA"/>
</dbReference>
<accession>A0AAW0M1J1</accession>
<sequence length="83" mass="9775">MTVPFQVNESNFKIGNSLIFFPKYFHLCDRVGKPRFEHVERYSVPQIPTLVELCTQSGLDLEKYPKRRRNLYTVLKEGLQISN</sequence>
<feature type="domain" description="APO" evidence="1">
    <location>
        <begin position="17"/>
        <end position="70"/>
    </location>
</feature>
<protein>
    <submittedName>
        <fullName evidence="3">Apo protein 3</fullName>
    </submittedName>
</protein>
<name>A0AAW0M1J1_QUESU</name>
<comment type="caution">
    <text evidence="3">The sequence shown here is derived from an EMBL/GenBank/DDBJ whole genome shotgun (WGS) entry which is preliminary data.</text>
</comment>
<dbReference type="Pfam" id="PF05634">
    <property type="entry name" value="APO_RNA-bind"/>
    <property type="match status" value="1"/>
</dbReference>
<proteinExistence type="predicted"/>
<evidence type="ECO:0000313" key="3">
    <source>
        <dbReference type="EMBL" id="KAK7856934.1"/>
    </source>
</evidence>
<reference evidence="3" key="1">
    <citation type="submission" date="2017-12" db="EMBL/GenBank/DDBJ databases">
        <authorList>
            <person name="Barbosa P."/>
            <person name="Usie A."/>
            <person name="Ramos A.M."/>
        </authorList>
    </citation>
    <scope>NUCLEOTIDE SEQUENCE</scope>
    <source>
        <strain evidence="3">HL8</strain>
        <tissue evidence="3">Leaves</tissue>
    </source>
</reference>
<reference evidence="3" key="2">
    <citation type="journal article" date="2018" name="Sci. Data">
        <title>The draft genome sequence of cork oak.</title>
        <authorList>
            <person name="Ramos A.M."/>
            <person name="Usie A."/>
            <person name="Barbosa P."/>
            <person name="Barros P.M."/>
            <person name="Capote T."/>
            <person name="Chaves I."/>
            <person name="Simoes F."/>
            <person name="Abreu I."/>
            <person name="Carrasquinho I."/>
            <person name="Faro C."/>
            <person name="Guimaraes J.B."/>
            <person name="Mendonca D."/>
            <person name="Nobrega F."/>
            <person name="Rodrigues L."/>
            <person name="Saibo N.J.M."/>
            <person name="Varela M.C."/>
            <person name="Egas C."/>
            <person name="Matos J."/>
            <person name="Miguel C.M."/>
            <person name="Oliveira M.M."/>
            <person name="Ricardo C.P."/>
            <person name="Goncalves S."/>
        </authorList>
    </citation>
    <scope>NUCLEOTIDE SEQUENCE [LARGE SCALE GENOMIC DNA]</scope>
    <source>
        <strain evidence="3">HL8</strain>
    </source>
</reference>
<reference evidence="3" key="3">
    <citation type="submission" date="2023-07" db="EMBL/GenBank/DDBJ databases">
        <title>An improved reference 1 genome and first organelle genomes of Quercus suber.</title>
        <authorList>
            <consortium name="Genosuber Consortium"/>
            <person name="Usie A."/>
            <person name="Serra O."/>
            <person name="Barros P."/>
        </authorList>
    </citation>
    <scope>NUCLEOTIDE SEQUENCE</scope>
    <source>
        <strain evidence="3">HL8</strain>
        <tissue evidence="3">Leaves</tissue>
    </source>
</reference>
<dbReference type="EMBL" id="PKMF04000032">
    <property type="protein sequence ID" value="KAK7856931.1"/>
    <property type="molecule type" value="Genomic_DNA"/>
</dbReference>
<evidence type="ECO:0000313" key="2">
    <source>
        <dbReference type="EMBL" id="KAK7856931.1"/>
    </source>
</evidence>
<dbReference type="GO" id="GO:0003723">
    <property type="term" value="F:RNA binding"/>
    <property type="evidence" value="ECO:0007669"/>
    <property type="project" value="InterPro"/>
</dbReference>